<sequence>MLHCMMETIHRYAMVQPGDTVTVALSGGADSTALLLGLLALREQLGISLRAVHVNHHLRGAESDRDAAFCAQLCEERQVPFFLGTCDVATYAAQRKHTSCEMAARELRYAQLEALCPPGSKIATAHTASDNTETVLERLTRGTGLAGLCGIPPVRGRIIRPLLYVTRPQILGFLAQQHQSYVTDSTNAQDAFFRNRLRHHVLPVLRQQNPAVDRTVGVMTRILSDEQQYLEQQAQDAFDRCFDPAQNSLSGLQNLHPAMERRVLALFLQRCGVEVSAVRIARVEQLLQTGGKQNIAAGVYLTADQGMLKWEHAQAPSPAVGEMVLQIGENRLMPGRICMARLEKINQVTSNCNVHSKFTNATLDYDKIKGTAVLRGRKQGDSIRLAGRDFTKSVKKLLQEKVPVQQRSKLHYLQDDAGLIWIEGIGISARVQPDAGTQQLLTLTVSDG</sequence>
<evidence type="ECO:0000256" key="4">
    <source>
        <dbReference type="ARBA" id="ARBA00022694"/>
    </source>
</evidence>
<dbReference type="InterPro" id="IPR014729">
    <property type="entry name" value="Rossmann-like_a/b/a_fold"/>
</dbReference>
<evidence type="ECO:0000256" key="8">
    <source>
        <dbReference type="HAMAP-Rule" id="MF_01161"/>
    </source>
</evidence>
<dbReference type="HOGENOM" id="CLU_018869_0_1_9"/>
<evidence type="ECO:0000259" key="9">
    <source>
        <dbReference type="SMART" id="SM00977"/>
    </source>
</evidence>
<dbReference type="GO" id="GO:0032267">
    <property type="term" value="F:tRNA(Ile)-lysidine synthase activity"/>
    <property type="evidence" value="ECO:0007669"/>
    <property type="project" value="UniProtKB-EC"/>
</dbReference>
<dbReference type="InterPro" id="IPR012094">
    <property type="entry name" value="tRNA_Ile_lys_synt"/>
</dbReference>
<comment type="function">
    <text evidence="8">Ligates lysine onto the cytidine present at position 34 of the AUA codon-specific tRNA(Ile) that contains the anticodon CAU, in an ATP-dependent manner. Cytidine is converted to lysidine, thus changing the amino acid specificity of the tRNA from methionine to isoleucine.</text>
</comment>
<comment type="domain">
    <text evidence="8">The N-terminal region contains the highly conserved SGGXDS motif, predicted to be a P-loop motif involved in ATP binding.</text>
</comment>
<evidence type="ECO:0000256" key="1">
    <source>
        <dbReference type="ARBA" id="ARBA00004496"/>
    </source>
</evidence>
<dbReference type="GO" id="GO:0006400">
    <property type="term" value="P:tRNA modification"/>
    <property type="evidence" value="ECO:0007669"/>
    <property type="project" value="UniProtKB-UniRule"/>
</dbReference>
<accession>D4LBH6</accession>
<keyword evidence="2 8" id="KW-0963">Cytoplasm</keyword>
<evidence type="ECO:0000256" key="5">
    <source>
        <dbReference type="ARBA" id="ARBA00022741"/>
    </source>
</evidence>
<evidence type="ECO:0000313" key="10">
    <source>
        <dbReference type="EMBL" id="CBL16971.1"/>
    </source>
</evidence>
<feature type="binding site" evidence="8">
    <location>
        <begin position="26"/>
        <end position="31"/>
    </location>
    <ligand>
        <name>ATP</name>
        <dbReference type="ChEBI" id="CHEBI:30616"/>
    </ligand>
</feature>
<keyword evidence="4 8" id="KW-0819">tRNA processing</keyword>
<dbReference type="GO" id="GO:0005524">
    <property type="term" value="F:ATP binding"/>
    <property type="evidence" value="ECO:0007669"/>
    <property type="project" value="UniProtKB-UniRule"/>
</dbReference>
<dbReference type="GeneID" id="83157091"/>
<dbReference type="GO" id="GO:0005737">
    <property type="term" value="C:cytoplasm"/>
    <property type="evidence" value="ECO:0007669"/>
    <property type="project" value="UniProtKB-SubCell"/>
</dbReference>
<dbReference type="Gene3D" id="1.20.59.20">
    <property type="match status" value="1"/>
</dbReference>
<name>D4LBH6_RUMC1</name>
<dbReference type="Proteomes" id="UP000007054">
    <property type="component" value="Chromosome"/>
</dbReference>
<keyword evidence="3 8" id="KW-0436">Ligase</keyword>
<protein>
    <recommendedName>
        <fullName evidence="8">tRNA(Ile)-lysidine synthase</fullName>
        <ecNumber evidence="8">6.3.4.19</ecNumber>
    </recommendedName>
    <alternativeName>
        <fullName evidence="8">tRNA(Ile)-2-lysyl-cytidine synthase</fullName>
    </alternativeName>
    <alternativeName>
        <fullName evidence="8">tRNA(Ile)-lysidine synthetase</fullName>
    </alternativeName>
</protein>
<dbReference type="Pfam" id="PF11734">
    <property type="entry name" value="TilS_C"/>
    <property type="match status" value="1"/>
</dbReference>
<keyword evidence="11" id="KW-1185">Reference proteome</keyword>
<dbReference type="RefSeq" id="WP_015557878.1">
    <property type="nucleotide sequence ID" value="NC_021039.1"/>
</dbReference>
<organism evidence="10 11">
    <name type="scientific">Ruminococcus champanellensis (strain DSM 18848 / JCM 17042 / KCTC 15320 / 18P13)</name>
    <dbReference type="NCBI Taxonomy" id="213810"/>
    <lineage>
        <taxon>Bacteria</taxon>
        <taxon>Bacillati</taxon>
        <taxon>Bacillota</taxon>
        <taxon>Clostridia</taxon>
        <taxon>Eubacteriales</taxon>
        <taxon>Oscillospiraceae</taxon>
        <taxon>Ruminococcus</taxon>
    </lineage>
</organism>
<dbReference type="EC" id="6.3.4.19" evidence="8"/>
<dbReference type="SUPFAM" id="SSF56037">
    <property type="entry name" value="PheT/TilS domain"/>
    <property type="match status" value="1"/>
</dbReference>
<dbReference type="CDD" id="cd01992">
    <property type="entry name" value="TilS_N"/>
    <property type="match status" value="1"/>
</dbReference>
<evidence type="ECO:0000256" key="7">
    <source>
        <dbReference type="ARBA" id="ARBA00048539"/>
    </source>
</evidence>
<reference evidence="10" key="1">
    <citation type="submission" date="2010-03" db="EMBL/GenBank/DDBJ databases">
        <title>The genome sequence of Ruminococcus sp. 18P13.</title>
        <authorList>
            <consortium name="metaHIT consortium -- http://www.metahit.eu/"/>
            <person name="Pajon A."/>
            <person name="Turner K."/>
            <person name="Parkhill J."/>
            <person name="Bernalier A."/>
        </authorList>
    </citation>
    <scope>NUCLEOTIDE SEQUENCE [LARGE SCALE GENOMIC DNA]</scope>
    <source>
        <strain evidence="10">Type strain: 18P13</strain>
    </source>
</reference>
<dbReference type="Gene3D" id="3.40.50.620">
    <property type="entry name" value="HUPs"/>
    <property type="match status" value="1"/>
</dbReference>
<evidence type="ECO:0000256" key="2">
    <source>
        <dbReference type="ARBA" id="ARBA00022490"/>
    </source>
</evidence>
<dbReference type="PATRIC" id="fig|213810.4.peg.693"/>
<keyword evidence="6 8" id="KW-0067">ATP-binding</keyword>
<dbReference type="SMART" id="SM00977">
    <property type="entry name" value="TilS_C"/>
    <property type="match status" value="1"/>
</dbReference>
<dbReference type="PANTHER" id="PTHR43033">
    <property type="entry name" value="TRNA(ILE)-LYSIDINE SYNTHASE-RELATED"/>
    <property type="match status" value="1"/>
</dbReference>
<comment type="similarity">
    <text evidence="8">Belongs to the tRNA(Ile)-lysidine synthase family.</text>
</comment>
<feature type="domain" description="Lysidine-tRNA(Ile) synthetase C-terminal" evidence="9">
    <location>
        <begin position="372"/>
        <end position="443"/>
    </location>
</feature>
<dbReference type="SUPFAM" id="SSF52402">
    <property type="entry name" value="Adenine nucleotide alpha hydrolases-like"/>
    <property type="match status" value="1"/>
</dbReference>
<dbReference type="NCBIfam" id="TIGR02432">
    <property type="entry name" value="lysidine_TilS_N"/>
    <property type="match status" value="1"/>
</dbReference>
<dbReference type="NCBIfam" id="TIGR02433">
    <property type="entry name" value="lysidine_TilS_C"/>
    <property type="match status" value="1"/>
</dbReference>
<dbReference type="AlphaFoldDB" id="D4LBH6"/>
<dbReference type="Pfam" id="PF01171">
    <property type="entry name" value="ATP_bind_3"/>
    <property type="match status" value="1"/>
</dbReference>
<dbReference type="SUPFAM" id="SSF82829">
    <property type="entry name" value="MesJ substrate recognition domain-like"/>
    <property type="match status" value="1"/>
</dbReference>
<dbReference type="InterPro" id="IPR015262">
    <property type="entry name" value="tRNA_Ile_lys_synt_subst-bd"/>
</dbReference>
<evidence type="ECO:0000256" key="3">
    <source>
        <dbReference type="ARBA" id="ARBA00022598"/>
    </source>
</evidence>
<keyword evidence="5 8" id="KW-0547">Nucleotide-binding</keyword>
<dbReference type="STRING" id="213810.RUM_07790"/>
<dbReference type="KEGG" id="rch:RUM_07790"/>
<dbReference type="EMBL" id="FP929052">
    <property type="protein sequence ID" value="CBL16971.1"/>
    <property type="molecule type" value="Genomic_DNA"/>
</dbReference>
<evidence type="ECO:0000256" key="6">
    <source>
        <dbReference type="ARBA" id="ARBA00022840"/>
    </source>
</evidence>
<evidence type="ECO:0000313" key="11">
    <source>
        <dbReference type="Proteomes" id="UP000007054"/>
    </source>
</evidence>
<reference evidence="10" key="2">
    <citation type="submission" date="2010-03" db="EMBL/GenBank/DDBJ databases">
        <authorList>
            <person name="Pajon A."/>
        </authorList>
    </citation>
    <scope>NUCLEOTIDE SEQUENCE</scope>
    <source>
        <strain evidence="10">Type strain: 18P13</strain>
    </source>
</reference>
<comment type="catalytic activity">
    <reaction evidence="7 8">
        <text>cytidine(34) in tRNA(Ile2) + L-lysine + ATP = lysidine(34) in tRNA(Ile2) + AMP + diphosphate + H(+)</text>
        <dbReference type="Rhea" id="RHEA:43744"/>
        <dbReference type="Rhea" id="RHEA-COMP:10625"/>
        <dbReference type="Rhea" id="RHEA-COMP:10670"/>
        <dbReference type="ChEBI" id="CHEBI:15378"/>
        <dbReference type="ChEBI" id="CHEBI:30616"/>
        <dbReference type="ChEBI" id="CHEBI:32551"/>
        <dbReference type="ChEBI" id="CHEBI:33019"/>
        <dbReference type="ChEBI" id="CHEBI:82748"/>
        <dbReference type="ChEBI" id="CHEBI:83665"/>
        <dbReference type="ChEBI" id="CHEBI:456215"/>
        <dbReference type="EC" id="6.3.4.19"/>
    </reaction>
</comment>
<dbReference type="InterPro" id="IPR012796">
    <property type="entry name" value="Lysidine-tRNA-synth_C"/>
</dbReference>
<proteinExistence type="inferred from homology"/>
<comment type="subcellular location">
    <subcellularLocation>
        <location evidence="1 8">Cytoplasm</location>
    </subcellularLocation>
</comment>
<dbReference type="HAMAP" id="MF_01161">
    <property type="entry name" value="tRNA_Ile_lys_synt"/>
    <property type="match status" value="1"/>
</dbReference>
<dbReference type="InterPro" id="IPR011063">
    <property type="entry name" value="TilS/TtcA_N"/>
</dbReference>
<dbReference type="InterPro" id="IPR012795">
    <property type="entry name" value="tRNA_Ile_lys_synt_N"/>
</dbReference>
<dbReference type="PANTHER" id="PTHR43033:SF1">
    <property type="entry name" value="TRNA(ILE)-LYSIDINE SYNTHASE-RELATED"/>
    <property type="match status" value="1"/>
</dbReference>
<gene>
    <name evidence="8" type="primary">tilS</name>
    <name evidence="10" type="ordered locus">RUM_07790</name>
</gene>
<dbReference type="Pfam" id="PF09179">
    <property type="entry name" value="TilS"/>
    <property type="match status" value="1"/>
</dbReference>